<keyword evidence="3" id="KW-1185">Reference proteome</keyword>
<evidence type="ECO:0000313" key="2">
    <source>
        <dbReference type="EMBL" id="KAH9291738.1"/>
    </source>
</evidence>
<organism evidence="2 3">
    <name type="scientific">Taxus chinensis</name>
    <name type="common">Chinese yew</name>
    <name type="synonym">Taxus wallichiana var. chinensis</name>
    <dbReference type="NCBI Taxonomy" id="29808"/>
    <lineage>
        <taxon>Eukaryota</taxon>
        <taxon>Viridiplantae</taxon>
        <taxon>Streptophyta</taxon>
        <taxon>Embryophyta</taxon>
        <taxon>Tracheophyta</taxon>
        <taxon>Spermatophyta</taxon>
        <taxon>Pinopsida</taxon>
        <taxon>Pinidae</taxon>
        <taxon>Conifers II</taxon>
        <taxon>Cupressales</taxon>
        <taxon>Taxaceae</taxon>
        <taxon>Taxus</taxon>
    </lineage>
</organism>
<dbReference type="SUPFAM" id="SSF56973">
    <property type="entry name" value="Aerolisin/ETX pore-forming domain"/>
    <property type="match status" value="1"/>
</dbReference>
<dbReference type="InterPro" id="IPR053237">
    <property type="entry name" value="Natterin_C"/>
</dbReference>
<reference evidence="2 3" key="1">
    <citation type="journal article" date="2021" name="Nat. Plants">
        <title>The Taxus genome provides insights into paclitaxel biosynthesis.</title>
        <authorList>
            <person name="Xiong X."/>
            <person name="Gou J."/>
            <person name="Liao Q."/>
            <person name="Li Y."/>
            <person name="Zhou Q."/>
            <person name="Bi G."/>
            <person name="Li C."/>
            <person name="Du R."/>
            <person name="Wang X."/>
            <person name="Sun T."/>
            <person name="Guo L."/>
            <person name="Liang H."/>
            <person name="Lu P."/>
            <person name="Wu Y."/>
            <person name="Zhang Z."/>
            <person name="Ro D.K."/>
            <person name="Shang Y."/>
            <person name="Huang S."/>
            <person name="Yan J."/>
        </authorList>
    </citation>
    <scope>NUCLEOTIDE SEQUENCE [LARGE SCALE GENOMIC DNA]</scope>
    <source>
        <strain evidence="2">Ta-2019</strain>
    </source>
</reference>
<dbReference type="PANTHER" id="PTHR39244">
    <property type="entry name" value="NATTERIN-4"/>
    <property type="match status" value="1"/>
</dbReference>
<gene>
    <name evidence="2" type="ORF">KI387_043081</name>
    <name evidence="1" type="ORF">KI387_043623</name>
</gene>
<dbReference type="Proteomes" id="UP000824469">
    <property type="component" value="Unassembled WGS sequence"/>
</dbReference>
<evidence type="ECO:0000313" key="1">
    <source>
        <dbReference type="EMBL" id="KAH9291188.1"/>
    </source>
</evidence>
<feature type="non-terminal residue" evidence="2">
    <location>
        <position position="175"/>
    </location>
</feature>
<dbReference type="OMA" id="FAVDHND"/>
<name>A0AA38C914_TAXCH</name>
<evidence type="ECO:0000313" key="3">
    <source>
        <dbReference type="Proteomes" id="UP000824469"/>
    </source>
</evidence>
<dbReference type="AlphaFoldDB" id="A0AA38C914"/>
<accession>A0AA38C914</accession>
<dbReference type="EMBL" id="JAHRHJ020003432">
    <property type="protein sequence ID" value="KAH9291738.1"/>
    <property type="molecule type" value="Genomic_DNA"/>
</dbReference>
<sequence length="175" mass="19180">MPCLRAYARSLERSALFTVVECVKKKRRVTSIVYDMSTAHIYDLQAMVLASSTAANTTTKPTTLAMDFSYTDKKSQSWSNSVSFTTGIGFEFTGGVPLVESATVKLSTEISASTEWGNTLETETRVGSTYNVLVDPGEQVSIDLMATRGKCTVQFSYTQEDLLTSGQTVSYSRKD</sequence>
<dbReference type="PANTHER" id="PTHR39244:SF5">
    <property type="entry name" value="NATTERIN-3-LIKE"/>
    <property type="match status" value="1"/>
</dbReference>
<dbReference type="EMBL" id="JAHRHJ020003777">
    <property type="protein sequence ID" value="KAH9291188.1"/>
    <property type="molecule type" value="Genomic_DNA"/>
</dbReference>
<comment type="caution">
    <text evidence="2">The sequence shown here is derived from an EMBL/GenBank/DDBJ whole genome shotgun (WGS) entry which is preliminary data.</text>
</comment>
<dbReference type="Gene3D" id="2.170.15.10">
    <property type="entry name" value="Proaerolysin, chain A, domain 3"/>
    <property type="match status" value="1"/>
</dbReference>
<proteinExistence type="predicted"/>
<protein>
    <submittedName>
        <fullName evidence="2">Uncharacterized protein</fullName>
    </submittedName>
</protein>